<dbReference type="PROSITE" id="PS50088">
    <property type="entry name" value="ANK_REPEAT"/>
    <property type="match status" value="2"/>
</dbReference>
<dbReference type="OrthoDB" id="2373987at2759"/>
<evidence type="ECO:0000256" key="5">
    <source>
        <dbReference type="PROSITE-ProRule" id="PRU00023"/>
    </source>
</evidence>
<keyword evidence="1" id="KW-0813">Transport</keyword>
<organism evidence="7">
    <name type="scientific">Hyalella azteca</name>
    <name type="common">Amphipod</name>
    <dbReference type="NCBI Taxonomy" id="294128"/>
    <lineage>
        <taxon>Eukaryota</taxon>
        <taxon>Metazoa</taxon>
        <taxon>Ecdysozoa</taxon>
        <taxon>Arthropoda</taxon>
        <taxon>Crustacea</taxon>
        <taxon>Multicrustacea</taxon>
        <taxon>Malacostraca</taxon>
        <taxon>Eumalacostraca</taxon>
        <taxon>Peracarida</taxon>
        <taxon>Amphipoda</taxon>
        <taxon>Senticaudata</taxon>
        <taxon>Talitrida</taxon>
        <taxon>Talitroidea</taxon>
        <taxon>Hyalellidae</taxon>
        <taxon>Hyalella</taxon>
    </lineage>
</organism>
<reference evidence="7" key="1">
    <citation type="submission" date="2014-08" db="EMBL/GenBank/DDBJ databases">
        <authorList>
            <person name="Murali S."/>
            <person name="Richards S."/>
            <person name="Bandaranaike D."/>
            <person name="Bellair M."/>
            <person name="Blankenburg K."/>
            <person name="Chao H."/>
            <person name="Dinh H."/>
            <person name="Doddapaneni H."/>
            <person name="Dugan-Rocha S."/>
            <person name="Elkadiri S."/>
            <person name="Gnanaolivu R."/>
            <person name="Hughes D."/>
            <person name="Lee S."/>
            <person name="Li M."/>
            <person name="Ming W."/>
            <person name="Munidasa M."/>
            <person name="Muniz J."/>
            <person name="Nguyen L."/>
            <person name="Osuji N."/>
            <person name="Pu L.-L."/>
            <person name="Puazo M."/>
            <person name="Skinner E."/>
            <person name="Qu C."/>
            <person name="Quiroz J."/>
            <person name="Raj R."/>
            <person name="Weissenberger G."/>
            <person name="Xin Y."/>
            <person name="Zou X."/>
            <person name="Han Y."/>
            <person name="Worley K."/>
            <person name="Muzny D."/>
            <person name="Gibbs R."/>
        </authorList>
    </citation>
    <scope>NUCLEOTIDE SEQUENCE</scope>
    <source>
        <strain evidence="7">HAZT.00-mixed</strain>
        <tissue evidence="7">Whole organism</tissue>
    </source>
</reference>
<dbReference type="Gene3D" id="1.25.40.20">
    <property type="entry name" value="Ankyrin repeat-containing domain"/>
    <property type="match status" value="1"/>
</dbReference>
<feature type="repeat" description="ANK" evidence="5">
    <location>
        <begin position="193"/>
        <end position="225"/>
    </location>
</feature>
<dbReference type="Proteomes" id="UP000711488">
    <property type="component" value="Unassembled WGS sequence"/>
</dbReference>
<protein>
    <recommendedName>
        <fullName evidence="6">Transient receptor ion channel domain-containing protein</fullName>
    </recommendedName>
</protein>
<evidence type="ECO:0000256" key="3">
    <source>
        <dbReference type="ARBA" id="ARBA00023065"/>
    </source>
</evidence>
<gene>
    <name evidence="7" type="ORF">HAZT_HAZT008002</name>
</gene>
<accession>A0A6A0HBB4</accession>
<reference evidence="7" key="2">
    <citation type="journal article" date="2018" name="Environ. Sci. Technol.">
        <title>The Toxicogenome of Hyalella azteca: A Model for Sediment Ecotoxicology and Evolutionary Toxicology.</title>
        <authorList>
            <person name="Poynton H.C."/>
            <person name="Hasenbein S."/>
            <person name="Benoit J.B."/>
            <person name="Sepulveda M.S."/>
            <person name="Poelchau M.F."/>
            <person name="Hughes D.S.T."/>
            <person name="Murali S.C."/>
            <person name="Chen S."/>
            <person name="Glastad K.M."/>
            <person name="Goodisman M.A.D."/>
            <person name="Werren J.H."/>
            <person name="Vineis J.H."/>
            <person name="Bowen J.L."/>
            <person name="Friedrich M."/>
            <person name="Jones J."/>
            <person name="Robertson H.M."/>
            <person name="Feyereisen R."/>
            <person name="Mechler-Hickson A."/>
            <person name="Mathers N."/>
            <person name="Lee C.E."/>
            <person name="Colbourne J.K."/>
            <person name="Biales A."/>
            <person name="Johnston J.S."/>
            <person name="Wellborn G.A."/>
            <person name="Rosendale A.J."/>
            <person name="Cridge A.G."/>
            <person name="Munoz-Torres M.C."/>
            <person name="Bain P.A."/>
            <person name="Manny A.R."/>
            <person name="Major K.M."/>
            <person name="Lambert F.N."/>
            <person name="Vulpe C.D."/>
            <person name="Tuck P."/>
            <person name="Blalock B.J."/>
            <person name="Lin Y.Y."/>
            <person name="Smith M.E."/>
            <person name="Ochoa-Acuna H."/>
            <person name="Chen M.M."/>
            <person name="Childers C.P."/>
            <person name="Qu J."/>
            <person name="Dugan S."/>
            <person name="Lee S.L."/>
            <person name="Chao H."/>
            <person name="Dinh H."/>
            <person name="Han Y."/>
            <person name="Doddapaneni H."/>
            <person name="Worley K.C."/>
            <person name="Muzny D.M."/>
            <person name="Gibbs R.A."/>
            <person name="Richards S."/>
        </authorList>
    </citation>
    <scope>NUCLEOTIDE SEQUENCE</scope>
    <source>
        <strain evidence="7">HAZT.00-mixed</strain>
        <tissue evidence="7">Whole organism</tissue>
    </source>
</reference>
<dbReference type="SMART" id="SM00248">
    <property type="entry name" value="ANK"/>
    <property type="match status" value="2"/>
</dbReference>
<dbReference type="Pfam" id="PF08344">
    <property type="entry name" value="TRP_2"/>
    <property type="match status" value="1"/>
</dbReference>
<dbReference type="PANTHER" id="PTHR10117">
    <property type="entry name" value="TRANSIENT RECEPTOR POTENTIAL CHANNEL"/>
    <property type="match status" value="1"/>
</dbReference>
<reference evidence="7" key="3">
    <citation type="submission" date="2019-06" db="EMBL/GenBank/DDBJ databases">
        <authorList>
            <person name="Poynton C."/>
            <person name="Hasenbein S."/>
            <person name="Benoit J.B."/>
            <person name="Sepulveda M.S."/>
            <person name="Poelchau M.F."/>
            <person name="Murali S.C."/>
            <person name="Chen S."/>
            <person name="Glastad K.M."/>
            <person name="Werren J.H."/>
            <person name="Vineis J.H."/>
            <person name="Bowen J.L."/>
            <person name="Friedrich M."/>
            <person name="Jones J."/>
            <person name="Robertson H.M."/>
            <person name="Feyereisen R."/>
            <person name="Mechler-Hickson A."/>
            <person name="Mathers N."/>
            <person name="Lee C.E."/>
            <person name="Colbourne J.K."/>
            <person name="Biales A."/>
            <person name="Johnston J.S."/>
            <person name="Wellborn G.A."/>
            <person name="Rosendale A.J."/>
            <person name="Cridge A.G."/>
            <person name="Munoz-Torres M.C."/>
            <person name="Bain P.A."/>
            <person name="Manny A.R."/>
            <person name="Major K.M."/>
            <person name="Lambert F.N."/>
            <person name="Vulpe C.D."/>
            <person name="Tuck P."/>
            <person name="Blalock B.J."/>
            <person name="Lin Y.-Y."/>
            <person name="Smith M.E."/>
            <person name="Ochoa-Acuna H."/>
            <person name="Chen M.-J.M."/>
            <person name="Childers C.P."/>
            <person name="Qu J."/>
            <person name="Dugan S."/>
            <person name="Lee S.L."/>
            <person name="Chao H."/>
            <person name="Dinh H."/>
            <person name="Han Y."/>
            <person name="Doddapaneni H."/>
            <person name="Worley K.C."/>
            <person name="Muzny D.M."/>
            <person name="Gibbs R.A."/>
            <person name="Richards S."/>
        </authorList>
    </citation>
    <scope>NUCLEOTIDE SEQUENCE</scope>
    <source>
        <strain evidence="7">HAZT.00-mixed</strain>
        <tissue evidence="7">Whole organism</tissue>
    </source>
</reference>
<evidence type="ECO:0000259" key="6">
    <source>
        <dbReference type="SMART" id="SM01420"/>
    </source>
</evidence>
<evidence type="ECO:0000313" key="7">
    <source>
        <dbReference type="EMBL" id="KAA0203063.1"/>
    </source>
</evidence>
<feature type="repeat" description="ANK" evidence="5">
    <location>
        <begin position="119"/>
        <end position="145"/>
    </location>
</feature>
<dbReference type="GO" id="GO:0051480">
    <property type="term" value="P:regulation of cytosolic calcium ion concentration"/>
    <property type="evidence" value="ECO:0007669"/>
    <property type="project" value="TreeGrafter"/>
</dbReference>
<dbReference type="GO" id="GO:0070679">
    <property type="term" value="F:inositol 1,4,5 trisphosphate binding"/>
    <property type="evidence" value="ECO:0007669"/>
    <property type="project" value="TreeGrafter"/>
</dbReference>
<evidence type="ECO:0000256" key="4">
    <source>
        <dbReference type="ARBA" id="ARBA00023303"/>
    </source>
</evidence>
<comment type="caution">
    <text evidence="7">The sequence shown here is derived from an EMBL/GenBank/DDBJ whole genome shotgun (WGS) entry which is preliminary data.</text>
</comment>
<keyword evidence="3" id="KW-0406">Ion transport</keyword>
<dbReference type="InterPro" id="IPR036770">
    <property type="entry name" value="Ankyrin_rpt-contain_sf"/>
</dbReference>
<dbReference type="SUPFAM" id="SSF48403">
    <property type="entry name" value="Ankyrin repeat"/>
    <property type="match status" value="1"/>
</dbReference>
<dbReference type="GO" id="GO:0005886">
    <property type="term" value="C:plasma membrane"/>
    <property type="evidence" value="ECO:0007669"/>
    <property type="project" value="TreeGrafter"/>
</dbReference>
<name>A0A6A0HBB4_HYAAZ</name>
<dbReference type="EMBL" id="JQDR03002483">
    <property type="protein sequence ID" value="KAA0203063.1"/>
    <property type="molecule type" value="Genomic_DNA"/>
</dbReference>
<keyword evidence="5" id="KW-0040">ANK repeat</keyword>
<dbReference type="PROSITE" id="PS50297">
    <property type="entry name" value="ANK_REP_REGION"/>
    <property type="match status" value="2"/>
</dbReference>
<keyword evidence="2" id="KW-0677">Repeat</keyword>
<dbReference type="Pfam" id="PF00023">
    <property type="entry name" value="Ank"/>
    <property type="match status" value="2"/>
</dbReference>
<evidence type="ECO:0000256" key="2">
    <source>
        <dbReference type="ARBA" id="ARBA00022737"/>
    </source>
</evidence>
<feature type="non-terminal residue" evidence="7">
    <location>
        <position position="304"/>
    </location>
</feature>
<sequence>MGAFADRARKAAATARATAVVAGEDAEKPTKNETMGIDMEGKCRIPMPDLPKPLTTEEKKYLLAVERGDIATIKNKSFIRFILLFTVINVYSHHPTTPRMLQKCARHPSYMNRNCVDPMGRGALHMAIDNENLEMVELLVVMGVDTKDSLLHAIDVEFVEAVEVLLEHEEVIHKEGEPYSWEKIDRHTASFTPEITPLILAAHRDNYEILKILLDRGAALPMPHDIRCGCDECIKSSTDDSLRHSMSRINSYRALASPSLIALSSTDPILTAFELSGELKSLAYEENEFSSEYVVSEEFSSEYV</sequence>
<dbReference type="GO" id="GO:0034703">
    <property type="term" value="C:cation channel complex"/>
    <property type="evidence" value="ECO:0007669"/>
    <property type="project" value="TreeGrafter"/>
</dbReference>
<dbReference type="InterPro" id="IPR002110">
    <property type="entry name" value="Ankyrin_rpt"/>
</dbReference>
<dbReference type="GO" id="GO:0015279">
    <property type="term" value="F:store-operated calcium channel activity"/>
    <property type="evidence" value="ECO:0007669"/>
    <property type="project" value="TreeGrafter"/>
</dbReference>
<dbReference type="InterPro" id="IPR013555">
    <property type="entry name" value="TRP_dom"/>
</dbReference>
<feature type="domain" description="Transient receptor ion channel" evidence="6">
    <location>
        <begin position="228"/>
        <end position="290"/>
    </location>
</feature>
<dbReference type="SMART" id="SM01420">
    <property type="entry name" value="TRP_2"/>
    <property type="match status" value="1"/>
</dbReference>
<dbReference type="InterPro" id="IPR002153">
    <property type="entry name" value="TRPC_channel"/>
</dbReference>
<proteinExistence type="predicted"/>
<dbReference type="AlphaFoldDB" id="A0A6A0HBB4"/>
<dbReference type="PANTHER" id="PTHR10117:SF47">
    <property type="entry name" value="TRANSIENT-RECEPTOR-POTENTIAL-LIKE PROTEIN"/>
    <property type="match status" value="1"/>
</dbReference>
<keyword evidence="4" id="KW-0407">Ion channel</keyword>
<evidence type="ECO:0000256" key="1">
    <source>
        <dbReference type="ARBA" id="ARBA00022448"/>
    </source>
</evidence>